<name>A0A439D1V5_9PEZI</name>
<accession>A0A439D1V5</accession>
<reference evidence="2 3" key="1">
    <citation type="submission" date="2018-12" db="EMBL/GenBank/DDBJ databases">
        <title>Draft genome sequence of Xylaria grammica IHI A82.</title>
        <authorList>
            <person name="Buettner E."/>
            <person name="Kellner H."/>
        </authorList>
    </citation>
    <scope>NUCLEOTIDE SEQUENCE [LARGE SCALE GENOMIC DNA]</scope>
    <source>
        <strain evidence="2 3">IHI A82</strain>
    </source>
</reference>
<comment type="caution">
    <text evidence="2">The sequence shown here is derived from an EMBL/GenBank/DDBJ whole genome shotgun (WGS) entry which is preliminary data.</text>
</comment>
<gene>
    <name evidence="2" type="ORF">EKO27_g6836</name>
</gene>
<organism evidence="2 3">
    <name type="scientific">Xylaria grammica</name>
    <dbReference type="NCBI Taxonomy" id="363999"/>
    <lineage>
        <taxon>Eukaryota</taxon>
        <taxon>Fungi</taxon>
        <taxon>Dikarya</taxon>
        <taxon>Ascomycota</taxon>
        <taxon>Pezizomycotina</taxon>
        <taxon>Sordariomycetes</taxon>
        <taxon>Xylariomycetidae</taxon>
        <taxon>Xylariales</taxon>
        <taxon>Xylariaceae</taxon>
        <taxon>Xylaria</taxon>
    </lineage>
</organism>
<evidence type="ECO:0000256" key="1">
    <source>
        <dbReference type="SAM" id="MobiDB-lite"/>
    </source>
</evidence>
<evidence type="ECO:0000313" key="2">
    <source>
        <dbReference type="EMBL" id="RWA08277.1"/>
    </source>
</evidence>
<sequence>MDTSYARLTSPRPLVPAPEQRLSLTERGSKAAGRVSNVTKRVVARTRAFYPLWQLQLPHSSCDPMSYSPGFGSHTIRGGTITGCDMVTIGNTLSGGGRNVTANSSLESGLSGHSFSGIRVSNTRGLHIGNTGPGSPGHEVDDPEVQGVGGVVVGDFDNAYTKGQYFEPYQSQVDPRTRA</sequence>
<evidence type="ECO:0000313" key="3">
    <source>
        <dbReference type="Proteomes" id="UP000286045"/>
    </source>
</evidence>
<dbReference type="EMBL" id="RYZI01000209">
    <property type="protein sequence ID" value="RWA08277.1"/>
    <property type="molecule type" value="Genomic_DNA"/>
</dbReference>
<dbReference type="AlphaFoldDB" id="A0A439D1V5"/>
<dbReference type="Proteomes" id="UP000286045">
    <property type="component" value="Unassembled WGS sequence"/>
</dbReference>
<keyword evidence="3" id="KW-1185">Reference proteome</keyword>
<feature type="region of interest" description="Disordered" evidence="1">
    <location>
        <begin position="1"/>
        <end position="28"/>
    </location>
</feature>
<proteinExistence type="predicted"/>
<protein>
    <submittedName>
        <fullName evidence="2">Uncharacterized protein</fullName>
    </submittedName>
</protein>